<keyword evidence="1" id="KW-0812">Transmembrane</keyword>
<comment type="caution">
    <text evidence="2">The sequence shown here is derived from an EMBL/GenBank/DDBJ whole genome shotgun (WGS) entry which is preliminary data.</text>
</comment>
<feature type="transmembrane region" description="Helical" evidence="1">
    <location>
        <begin position="152"/>
        <end position="169"/>
    </location>
</feature>
<evidence type="ECO:0000256" key="1">
    <source>
        <dbReference type="SAM" id="Phobius"/>
    </source>
</evidence>
<keyword evidence="1" id="KW-1133">Transmembrane helix</keyword>
<accession>A0A920D1H3</accession>
<gene>
    <name evidence="2" type="ORF">J40TS1_45810</name>
</gene>
<keyword evidence="3" id="KW-1185">Reference proteome</keyword>
<feature type="transmembrane region" description="Helical" evidence="1">
    <location>
        <begin position="99"/>
        <end position="122"/>
    </location>
</feature>
<dbReference type="RefSeq" id="WP_213519596.1">
    <property type="nucleotide sequence ID" value="NZ_BOSE01000011.1"/>
</dbReference>
<feature type="transmembrane region" description="Helical" evidence="1">
    <location>
        <begin position="59"/>
        <end position="78"/>
    </location>
</feature>
<dbReference type="AlphaFoldDB" id="A0A920D1H3"/>
<evidence type="ECO:0000313" key="3">
    <source>
        <dbReference type="Proteomes" id="UP000683139"/>
    </source>
</evidence>
<dbReference type="Proteomes" id="UP000683139">
    <property type="component" value="Unassembled WGS sequence"/>
</dbReference>
<sequence>MFKLIQLEWRKHHMAKYLSSFIFSVVGVYCFVALLSLDAKHDIDGAMGSFQEFMSLLNTLSNITFIIIGSVILSRLVISEFRSKTMQVLFTYPVQRKKLLFAKLMLAYLFTAAGSFIGAWLMQVTTYFLQPSLGLFEGTVTAQDLIATLPKTATNALMVGAIALIPLFFGMRKKSTAATITSAFVIAVLVNTTVSDGGETFSLANIVIIPIVLALLGVGIAYLSFRNIDAKDVS</sequence>
<dbReference type="EMBL" id="BOSE01000011">
    <property type="protein sequence ID" value="GIP18939.1"/>
    <property type="molecule type" value="Genomic_DNA"/>
</dbReference>
<organism evidence="2 3">
    <name type="scientific">Paenibacillus montaniterrae</name>
    <dbReference type="NCBI Taxonomy" id="429341"/>
    <lineage>
        <taxon>Bacteria</taxon>
        <taxon>Bacillati</taxon>
        <taxon>Bacillota</taxon>
        <taxon>Bacilli</taxon>
        <taxon>Bacillales</taxon>
        <taxon>Paenibacillaceae</taxon>
        <taxon>Paenibacillus</taxon>
    </lineage>
</organism>
<dbReference type="PANTHER" id="PTHR37305">
    <property type="entry name" value="INTEGRAL MEMBRANE PROTEIN-RELATED"/>
    <property type="match status" value="1"/>
</dbReference>
<name>A0A920D1H3_9BACL</name>
<evidence type="ECO:0000313" key="2">
    <source>
        <dbReference type="EMBL" id="GIP18939.1"/>
    </source>
</evidence>
<keyword evidence="1" id="KW-0472">Membrane</keyword>
<feature type="transmembrane region" description="Helical" evidence="1">
    <location>
        <begin position="21"/>
        <end position="39"/>
    </location>
</feature>
<feature type="transmembrane region" description="Helical" evidence="1">
    <location>
        <begin position="206"/>
        <end position="225"/>
    </location>
</feature>
<proteinExistence type="predicted"/>
<reference evidence="2" key="1">
    <citation type="submission" date="2021-03" db="EMBL/GenBank/DDBJ databases">
        <title>Antimicrobial resistance genes in bacteria isolated from Japanese honey, and their potential for conferring macrolide and lincosamide resistance in the American foulbrood pathogen Paenibacillus larvae.</title>
        <authorList>
            <person name="Okamoto M."/>
            <person name="Kumagai M."/>
            <person name="Kanamori H."/>
            <person name="Takamatsu D."/>
        </authorList>
    </citation>
    <scope>NUCLEOTIDE SEQUENCE</scope>
    <source>
        <strain evidence="2">J40TS1</strain>
    </source>
</reference>
<feature type="transmembrane region" description="Helical" evidence="1">
    <location>
        <begin position="176"/>
        <end position="194"/>
    </location>
</feature>
<protein>
    <submittedName>
        <fullName evidence="2">Bacitracin ABC transporter permease</fullName>
    </submittedName>
</protein>
<dbReference type="Pfam" id="PF12730">
    <property type="entry name" value="ABC2_membrane_4"/>
    <property type="match status" value="1"/>
</dbReference>
<dbReference type="PANTHER" id="PTHR37305:SF1">
    <property type="entry name" value="MEMBRANE PROTEIN"/>
    <property type="match status" value="1"/>
</dbReference>